<reference evidence="1 2" key="1">
    <citation type="submission" date="2024-02" db="EMBL/GenBank/DDBJ databases">
        <authorList>
            <person name="Chen Y."/>
            <person name="Shah S."/>
            <person name="Dougan E. K."/>
            <person name="Thang M."/>
            <person name="Chan C."/>
        </authorList>
    </citation>
    <scope>NUCLEOTIDE SEQUENCE [LARGE SCALE GENOMIC DNA]</scope>
</reference>
<evidence type="ECO:0000313" key="1">
    <source>
        <dbReference type="EMBL" id="CAK9004743.1"/>
    </source>
</evidence>
<sequence>AGAAPCGREVEQVLRAIEQGQDVAPALLAVLSEVTAHKGAAAFAKACREIRKLADNLWDVPKLRALILQEVLEAELRLLHVNQAVEVKDVAKSFEELLSAVGPSDVFVWLRYLEFAQEVFGSAGAPSPSDLHLRALRSVKDQDLYREKAQQILQGLDL</sequence>
<keyword evidence="2" id="KW-1185">Reference proteome</keyword>
<accession>A0ABP0IQ63</accession>
<gene>
    <name evidence="1" type="ORF">CCMP2556_LOCUS7798</name>
</gene>
<feature type="non-terminal residue" evidence="1">
    <location>
        <position position="1"/>
    </location>
</feature>
<protein>
    <submittedName>
        <fullName evidence="1">Uncharacterized protein</fullName>
    </submittedName>
</protein>
<name>A0ABP0IQ63_9DINO</name>
<proteinExistence type="predicted"/>
<dbReference type="Proteomes" id="UP001642484">
    <property type="component" value="Unassembled WGS sequence"/>
</dbReference>
<comment type="caution">
    <text evidence="1">The sequence shown here is derived from an EMBL/GenBank/DDBJ whole genome shotgun (WGS) entry which is preliminary data.</text>
</comment>
<dbReference type="EMBL" id="CAXAMN010003459">
    <property type="protein sequence ID" value="CAK9004743.1"/>
    <property type="molecule type" value="Genomic_DNA"/>
</dbReference>
<organism evidence="1 2">
    <name type="scientific">Durusdinium trenchii</name>
    <dbReference type="NCBI Taxonomy" id="1381693"/>
    <lineage>
        <taxon>Eukaryota</taxon>
        <taxon>Sar</taxon>
        <taxon>Alveolata</taxon>
        <taxon>Dinophyceae</taxon>
        <taxon>Suessiales</taxon>
        <taxon>Symbiodiniaceae</taxon>
        <taxon>Durusdinium</taxon>
    </lineage>
</organism>
<evidence type="ECO:0000313" key="2">
    <source>
        <dbReference type="Proteomes" id="UP001642484"/>
    </source>
</evidence>